<keyword evidence="3" id="KW-1185">Reference proteome</keyword>
<comment type="caution">
    <text evidence="2">The sequence shown here is derived from an EMBL/GenBank/DDBJ whole genome shotgun (WGS) entry which is preliminary data.</text>
</comment>
<gene>
    <name evidence="2" type="ORF">JL811_08065</name>
</gene>
<evidence type="ECO:0000313" key="2">
    <source>
        <dbReference type="EMBL" id="MBL4917176.1"/>
    </source>
</evidence>
<organism evidence="2 3">
    <name type="scientific">Szabonella alba</name>
    <dbReference type="NCBI Taxonomy" id="2804194"/>
    <lineage>
        <taxon>Bacteria</taxon>
        <taxon>Pseudomonadati</taxon>
        <taxon>Pseudomonadota</taxon>
        <taxon>Alphaproteobacteria</taxon>
        <taxon>Rhodobacterales</taxon>
        <taxon>Paracoccaceae</taxon>
        <taxon>Szabonella</taxon>
    </lineage>
</organism>
<dbReference type="EMBL" id="JAESVN010000003">
    <property type="protein sequence ID" value="MBL4917176.1"/>
    <property type="molecule type" value="Genomic_DNA"/>
</dbReference>
<reference evidence="2" key="1">
    <citation type="submission" date="2021-01" db="EMBL/GenBank/DDBJ databases">
        <title>Tabrizicola alba sp. nov. a motile alkaliphilic bacterium isolated from a soda lake.</title>
        <authorList>
            <person name="Szuroczki S."/>
            <person name="Abbaszade G."/>
            <person name="Schumann P."/>
            <person name="Toth E."/>
        </authorList>
    </citation>
    <scope>NUCLEOTIDE SEQUENCE</scope>
    <source>
        <strain evidence="2">DMG-N-6</strain>
    </source>
</reference>
<dbReference type="AlphaFoldDB" id="A0A8K0XZU8"/>
<dbReference type="RefSeq" id="WP_202688005.1">
    <property type="nucleotide sequence ID" value="NZ_JAESVN010000003.1"/>
</dbReference>
<feature type="chain" id="PRO_5035472161" evidence="1">
    <location>
        <begin position="23"/>
        <end position="85"/>
    </location>
</feature>
<proteinExistence type="predicted"/>
<sequence>MPNLPISLLLALLMTASCGTFPDLGEDGRSLAAPGPAPVLVPVEDLLALDTAPRARASGTGAVEARADRLRNRAAALRRTEVTQD</sequence>
<protein>
    <submittedName>
        <fullName evidence="2">Uncharacterized protein</fullName>
    </submittedName>
</protein>
<dbReference type="Proteomes" id="UP000648908">
    <property type="component" value="Unassembled WGS sequence"/>
</dbReference>
<evidence type="ECO:0000256" key="1">
    <source>
        <dbReference type="SAM" id="SignalP"/>
    </source>
</evidence>
<feature type="signal peptide" evidence="1">
    <location>
        <begin position="1"/>
        <end position="22"/>
    </location>
</feature>
<keyword evidence="1" id="KW-0732">Signal</keyword>
<accession>A0A8K0XZU8</accession>
<name>A0A8K0XZU8_9RHOB</name>
<evidence type="ECO:0000313" key="3">
    <source>
        <dbReference type="Proteomes" id="UP000648908"/>
    </source>
</evidence>